<accession>A0A8H7ZCQ6</accession>
<proteinExistence type="predicted"/>
<dbReference type="VEuPathDB" id="FungiDB:I7I52_04024"/>
<dbReference type="Proteomes" id="UP000670092">
    <property type="component" value="Unassembled WGS sequence"/>
</dbReference>
<name>A0A8H7ZCQ6_AJECA</name>
<evidence type="ECO:0000313" key="2">
    <source>
        <dbReference type="Proteomes" id="UP000670092"/>
    </source>
</evidence>
<organism evidence="1 2">
    <name type="scientific">Ajellomyces capsulatus</name>
    <name type="common">Darling's disease fungus</name>
    <name type="synonym">Histoplasma capsulatum</name>
    <dbReference type="NCBI Taxonomy" id="5037"/>
    <lineage>
        <taxon>Eukaryota</taxon>
        <taxon>Fungi</taxon>
        <taxon>Dikarya</taxon>
        <taxon>Ascomycota</taxon>
        <taxon>Pezizomycotina</taxon>
        <taxon>Eurotiomycetes</taxon>
        <taxon>Eurotiomycetidae</taxon>
        <taxon>Onygenales</taxon>
        <taxon>Ajellomycetaceae</taxon>
        <taxon>Histoplasma</taxon>
    </lineage>
</organism>
<evidence type="ECO:0000313" key="1">
    <source>
        <dbReference type="EMBL" id="KAG5305385.1"/>
    </source>
</evidence>
<dbReference type="AlphaFoldDB" id="A0A8H7ZCQ6"/>
<gene>
    <name evidence="1" type="ORF">I7I52_04024</name>
</gene>
<reference evidence="1 2" key="1">
    <citation type="submission" date="2021-01" db="EMBL/GenBank/DDBJ databases">
        <title>Chromosome-level genome assembly of a human fungal pathogen reveals clustering of transcriptionally co-regulated genes.</title>
        <authorList>
            <person name="Voorhies M."/>
            <person name="Cohen S."/>
            <person name="Shea T.P."/>
            <person name="Petrus S."/>
            <person name="Munoz J.F."/>
            <person name="Poplawski S."/>
            <person name="Goldman W.E."/>
            <person name="Michael T."/>
            <person name="Cuomo C.A."/>
            <person name="Sil A."/>
            <person name="Beyhan S."/>
        </authorList>
    </citation>
    <scope>NUCLEOTIDE SEQUENCE [LARGE SCALE GENOMIC DNA]</scope>
    <source>
        <strain evidence="1 2">G184AR</strain>
    </source>
</reference>
<comment type="caution">
    <text evidence="1">The sequence shown here is derived from an EMBL/GenBank/DDBJ whole genome shotgun (WGS) entry which is preliminary data.</text>
</comment>
<sequence>MKKRENWHNGDILHSGAYNRGRVGRRMNNKQLCETFFRDCASQTTPATHFDIYRVLRVPPSKLARILLFAVVHGIVTSSQCSMLEIYRLYG</sequence>
<dbReference type="EMBL" id="JAEVHI010000001">
    <property type="protein sequence ID" value="KAG5305385.1"/>
    <property type="molecule type" value="Genomic_DNA"/>
</dbReference>
<protein>
    <submittedName>
        <fullName evidence="1">Uncharacterized protein</fullName>
    </submittedName>
</protein>